<proteinExistence type="predicted"/>
<reference evidence="3 4" key="1">
    <citation type="submission" date="2019-03" db="EMBL/GenBank/DDBJ databases">
        <title>Genomic Encyclopedia of Type Strains, Phase IV (KMG-IV): sequencing the most valuable type-strain genomes for metagenomic binning, comparative biology and taxonomic classification.</title>
        <authorList>
            <person name="Goeker M."/>
        </authorList>
    </citation>
    <scope>NUCLEOTIDE SEQUENCE [LARGE SCALE GENOMIC DNA]</scope>
    <source>
        <strain evidence="3 4">DSM 26377</strain>
    </source>
</reference>
<evidence type="ECO:0000259" key="2">
    <source>
        <dbReference type="Pfam" id="PF18566"/>
    </source>
</evidence>
<name>A0A4R7NWK3_9GAMM</name>
<feature type="region of interest" description="Disordered" evidence="1">
    <location>
        <begin position="1"/>
        <end position="23"/>
    </location>
</feature>
<sequence length="525" mass="59169">MNLPLTPPSGSARHRTPASKLDAKQVGSIRQIENIAGQLDGEWTMMGGRCGLQEDFGAFRYQMAYAGLALALTHFHRLPNAPGVFKPIFENLIRKMMHPGVWMYWHFVSQGGALTNGHLWGKLKGKWDPVKEDNIMFSAYLTLLPMLYNYLFDDDRYAQPGALKMSINPLTFGDRMVFEYDQHKLSDIIYWQMVQNGYLGVACEPSCVFQICNQPSILSFRIEDFIKGTSRAQEVTEGYVKAWKEFGSVDAGGHFMVHVVTDIKMPIPNALPWLWSDAWLAALMHSWNPEFVHEHYPAMLQKFLIPGPDDTCAVRLWEPFEIRGVTTGADTADFGWAAVAAAELGDDKTLRGLLAHADRFMNPTWRDGGLHYPRNDVRYDENGIVRLVEPITSNTLLPFARLNVPNGLNTFYNQPWTRAHYAEPLLTEISNNVDVVEARFDPSASELRFTLNARQDRSGDAAISISNVFEKGRGSWKLYRDGVETASGDDERVSRAADLKIERHADVMELVAAREAASAYSLVWA</sequence>
<accession>A0A4R7NWK3</accession>
<organism evidence="3 4">
    <name type="scientific">Panacagrimonas perspica</name>
    <dbReference type="NCBI Taxonomy" id="381431"/>
    <lineage>
        <taxon>Bacteria</taxon>
        <taxon>Pseudomonadati</taxon>
        <taxon>Pseudomonadota</taxon>
        <taxon>Gammaproteobacteria</taxon>
        <taxon>Nevskiales</taxon>
        <taxon>Nevskiaceae</taxon>
        <taxon>Panacagrimonas</taxon>
    </lineage>
</organism>
<evidence type="ECO:0000313" key="3">
    <source>
        <dbReference type="EMBL" id="TDU25605.1"/>
    </source>
</evidence>
<dbReference type="EMBL" id="SOBT01000011">
    <property type="protein sequence ID" value="TDU25605.1"/>
    <property type="molecule type" value="Genomic_DNA"/>
</dbReference>
<dbReference type="OrthoDB" id="3561361at2"/>
<protein>
    <recommendedName>
        <fullName evidence="2">Linalool dehydratase/isomerase domain-containing protein</fullName>
    </recommendedName>
</protein>
<dbReference type="AlphaFoldDB" id="A0A4R7NWK3"/>
<evidence type="ECO:0000256" key="1">
    <source>
        <dbReference type="SAM" id="MobiDB-lite"/>
    </source>
</evidence>
<evidence type="ECO:0000313" key="4">
    <source>
        <dbReference type="Proteomes" id="UP000295341"/>
    </source>
</evidence>
<feature type="domain" description="Linalool dehydratase/isomerase" evidence="2">
    <location>
        <begin position="60"/>
        <end position="376"/>
    </location>
</feature>
<dbReference type="InterPro" id="IPR041411">
    <property type="entry name" value="Ldi"/>
</dbReference>
<dbReference type="Proteomes" id="UP000295341">
    <property type="component" value="Unassembled WGS sequence"/>
</dbReference>
<keyword evidence="4" id="KW-1185">Reference proteome</keyword>
<dbReference type="RefSeq" id="WP_133883217.1">
    <property type="nucleotide sequence ID" value="NZ_MWIN01000008.1"/>
</dbReference>
<comment type="caution">
    <text evidence="3">The sequence shown here is derived from an EMBL/GenBank/DDBJ whole genome shotgun (WGS) entry which is preliminary data.</text>
</comment>
<dbReference type="Pfam" id="PF18566">
    <property type="entry name" value="Ldi"/>
    <property type="match status" value="1"/>
</dbReference>
<gene>
    <name evidence="3" type="ORF">DFR24_4047</name>
</gene>